<evidence type="ECO:0000313" key="7">
    <source>
        <dbReference type="Proteomes" id="UP000757232"/>
    </source>
</evidence>
<name>A0A9Q5N4J2_SANBA</name>
<keyword evidence="4" id="KW-0175">Coiled coil</keyword>
<proteinExistence type="predicted"/>
<dbReference type="NCBIfam" id="NF004127">
    <property type="entry name" value="PRK05617.1"/>
    <property type="match status" value="1"/>
</dbReference>
<evidence type="ECO:0000256" key="2">
    <source>
        <dbReference type="ARBA" id="ARBA00011915"/>
    </source>
</evidence>
<dbReference type="AlphaFoldDB" id="A0A9Q5N4J2"/>
<feature type="domain" description="Enoyl-CoA hydratase/isomerase" evidence="5">
    <location>
        <begin position="25"/>
        <end position="366"/>
    </location>
</feature>
<evidence type="ECO:0000259" key="5">
    <source>
        <dbReference type="Pfam" id="PF16113"/>
    </source>
</evidence>
<feature type="coiled-coil region" evidence="4">
    <location>
        <begin position="421"/>
        <end position="448"/>
    </location>
</feature>
<dbReference type="Pfam" id="PF16113">
    <property type="entry name" value="ECH_2"/>
    <property type="match status" value="1"/>
</dbReference>
<comment type="caution">
    <text evidence="6">The sequence shown here is derived from an EMBL/GenBank/DDBJ whole genome shotgun (WGS) entry which is preliminary data.</text>
</comment>
<dbReference type="EC" id="3.1.2.4" evidence="2"/>
<dbReference type="InterPro" id="IPR029045">
    <property type="entry name" value="ClpP/crotonase-like_dom_sf"/>
</dbReference>
<evidence type="ECO:0000256" key="1">
    <source>
        <dbReference type="ARBA" id="ARBA00001709"/>
    </source>
</evidence>
<dbReference type="InterPro" id="IPR032259">
    <property type="entry name" value="HIBYL-CoA-H"/>
</dbReference>
<accession>A0A9Q5N4J2</accession>
<comment type="catalytic activity">
    <reaction evidence="1">
        <text>3-hydroxy-2-methylpropanoyl-CoA + H2O = 3-hydroxy-2-methylpropanoate + CoA + H(+)</text>
        <dbReference type="Rhea" id="RHEA:20888"/>
        <dbReference type="ChEBI" id="CHEBI:11805"/>
        <dbReference type="ChEBI" id="CHEBI:15377"/>
        <dbReference type="ChEBI" id="CHEBI:15378"/>
        <dbReference type="ChEBI" id="CHEBI:57287"/>
        <dbReference type="ChEBI" id="CHEBI:57340"/>
        <dbReference type="EC" id="3.1.2.4"/>
    </reaction>
</comment>
<protein>
    <recommendedName>
        <fullName evidence="2">3-hydroxyisobutyryl-CoA hydrolase</fullName>
        <ecNumber evidence="2">3.1.2.4</ecNumber>
    </recommendedName>
</protein>
<dbReference type="InterPro" id="IPR045004">
    <property type="entry name" value="ECH_dom"/>
</dbReference>
<evidence type="ECO:0000256" key="4">
    <source>
        <dbReference type="SAM" id="Coils"/>
    </source>
</evidence>
<keyword evidence="7" id="KW-1185">Reference proteome</keyword>
<dbReference type="Gene3D" id="3.90.226.10">
    <property type="entry name" value="2-enoyl-CoA Hydratase, Chain A, domain 1"/>
    <property type="match status" value="1"/>
</dbReference>
<dbReference type="OrthoDB" id="1737613at2759"/>
<reference evidence="6" key="1">
    <citation type="submission" date="2016-06" db="EMBL/GenBank/DDBJ databases">
        <title>Draft Genome sequence of the fungus Inonotus baumii.</title>
        <authorList>
            <person name="Zhu H."/>
            <person name="Lin W."/>
        </authorList>
    </citation>
    <scope>NUCLEOTIDE SEQUENCE</scope>
    <source>
        <strain evidence="6">821</strain>
    </source>
</reference>
<sequence length="465" mass="51540">MAMSSAAPANQDEAPVLFDSDGPLRRYILNRPKKHNALDSEMISFLRPKIQEWNESELCKIVVGTGKGKSFCAGGDVVAVIKNAENEETRLKSVQYFKDEFELDYRLAQIKKPYICVLEGNTMGGGVGLSAHAPFRIATETTVFAMPETKIGYCPDVGASHFLPLLDGETGTYLGLTGDTIRGRAVFELGLATHFVPSRRVPQLLSLLASMDEPTVIMINRAIEDHFGEPLAEEARNPLVGDVRVALDTAFGHKTVEEILAALEKLGSSASADVGKWAKSTLASLKLRSPTSLKVALEAIRRGKRLSLANALRMELGIATAFLNGASRDFFTGVNKVLVDKLRDERPPWDPTDLPEVTEEIVKRFFDDSPYAVVAPTLDIEEDVERKLHQNPMAFALPTEKEIGKRVRGEHPQSGAFALTLDDLIQTFRRLTKNKRGVEEKIQEVVQRRCDIIEEPGRNQCLRWK</sequence>
<dbReference type="GO" id="GO:0003860">
    <property type="term" value="F:3-hydroxyisobutyryl-CoA hydrolase activity"/>
    <property type="evidence" value="ECO:0007669"/>
    <property type="project" value="UniProtKB-EC"/>
</dbReference>
<dbReference type="PANTHER" id="PTHR43176:SF3">
    <property type="entry name" value="3-HYDROXYISOBUTYRYL-COA HYDROLASE, MITOCHONDRIAL"/>
    <property type="match status" value="1"/>
</dbReference>
<dbReference type="EMBL" id="LNZH02000185">
    <property type="protein sequence ID" value="OCB88020.1"/>
    <property type="molecule type" value="Genomic_DNA"/>
</dbReference>
<dbReference type="SUPFAM" id="SSF52096">
    <property type="entry name" value="ClpP/crotonase"/>
    <property type="match status" value="1"/>
</dbReference>
<gene>
    <name evidence="6" type="ORF">A7U60_g4805</name>
</gene>
<organism evidence="6 7">
    <name type="scientific">Sanghuangporus baumii</name>
    <name type="common">Phellinus baumii</name>
    <dbReference type="NCBI Taxonomy" id="108892"/>
    <lineage>
        <taxon>Eukaryota</taxon>
        <taxon>Fungi</taxon>
        <taxon>Dikarya</taxon>
        <taxon>Basidiomycota</taxon>
        <taxon>Agaricomycotina</taxon>
        <taxon>Agaricomycetes</taxon>
        <taxon>Hymenochaetales</taxon>
        <taxon>Hymenochaetaceae</taxon>
        <taxon>Sanghuangporus</taxon>
    </lineage>
</organism>
<dbReference type="Proteomes" id="UP000757232">
    <property type="component" value="Unassembled WGS sequence"/>
</dbReference>
<evidence type="ECO:0000256" key="3">
    <source>
        <dbReference type="ARBA" id="ARBA00022801"/>
    </source>
</evidence>
<dbReference type="PANTHER" id="PTHR43176">
    <property type="entry name" value="3-HYDROXYISOBUTYRYL-COA HYDROLASE-RELATED"/>
    <property type="match status" value="1"/>
</dbReference>
<dbReference type="GO" id="GO:0006574">
    <property type="term" value="P:L-valine catabolic process"/>
    <property type="evidence" value="ECO:0007669"/>
    <property type="project" value="TreeGrafter"/>
</dbReference>
<keyword evidence="3 6" id="KW-0378">Hydrolase</keyword>
<dbReference type="GO" id="GO:0005739">
    <property type="term" value="C:mitochondrion"/>
    <property type="evidence" value="ECO:0007669"/>
    <property type="project" value="TreeGrafter"/>
</dbReference>
<dbReference type="CDD" id="cd06558">
    <property type="entry name" value="crotonase-like"/>
    <property type="match status" value="1"/>
</dbReference>
<evidence type="ECO:0000313" key="6">
    <source>
        <dbReference type="EMBL" id="OCB88020.1"/>
    </source>
</evidence>